<evidence type="ECO:0000256" key="6">
    <source>
        <dbReference type="SAM" id="Phobius"/>
    </source>
</evidence>
<feature type="transmembrane region" description="Helical" evidence="6">
    <location>
        <begin position="212"/>
        <end position="234"/>
    </location>
</feature>
<organism evidence="7 8">
    <name type="scientific">Candidatus Sneabacter namystus</name>
    <dbReference type="NCBI Taxonomy" id="2601646"/>
    <lineage>
        <taxon>Bacteria</taxon>
        <taxon>Pseudomonadati</taxon>
        <taxon>Pseudomonadota</taxon>
        <taxon>Alphaproteobacteria</taxon>
        <taxon>Rickettsiales</taxon>
        <taxon>Rickettsiaceae</taxon>
        <taxon>Rickettsieae</taxon>
        <taxon>Candidatus Sneabacter</taxon>
    </lineage>
</organism>
<evidence type="ECO:0000256" key="1">
    <source>
        <dbReference type="ARBA" id="ARBA00004141"/>
    </source>
</evidence>
<feature type="transmembrane region" description="Helical" evidence="6">
    <location>
        <begin position="173"/>
        <end position="192"/>
    </location>
</feature>
<feature type="transmembrane region" description="Helical" evidence="6">
    <location>
        <begin position="402"/>
        <end position="428"/>
    </location>
</feature>
<dbReference type="GO" id="GO:0016020">
    <property type="term" value="C:membrane"/>
    <property type="evidence" value="ECO:0007669"/>
    <property type="project" value="UniProtKB-SubCell"/>
</dbReference>
<feature type="transmembrane region" description="Helical" evidence="6">
    <location>
        <begin position="355"/>
        <end position="373"/>
    </location>
</feature>
<feature type="transmembrane region" description="Helical" evidence="6">
    <location>
        <begin position="35"/>
        <end position="52"/>
    </location>
</feature>
<evidence type="ECO:0000256" key="3">
    <source>
        <dbReference type="ARBA" id="ARBA00022692"/>
    </source>
</evidence>
<dbReference type="EMBL" id="CP043312">
    <property type="protein sequence ID" value="QEK39699.1"/>
    <property type="molecule type" value="Genomic_DNA"/>
</dbReference>
<dbReference type="InterPro" id="IPR001898">
    <property type="entry name" value="SLC13A/DASS"/>
</dbReference>
<dbReference type="PANTHER" id="PTHR42826">
    <property type="entry name" value="DICARBOXYLATE TRANSPORTER 2.1, CHLOROPLASTIC"/>
    <property type="match status" value="1"/>
</dbReference>
<feature type="transmembrane region" description="Helical" evidence="6">
    <location>
        <begin position="85"/>
        <end position="105"/>
    </location>
</feature>
<keyword evidence="5 6" id="KW-0472">Membrane</keyword>
<feature type="transmembrane region" description="Helical" evidence="6">
    <location>
        <begin position="290"/>
        <end position="307"/>
    </location>
</feature>
<evidence type="ECO:0000313" key="7">
    <source>
        <dbReference type="EMBL" id="QEK39699.1"/>
    </source>
</evidence>
<feature type="transmembrane region" description="Helical" evidence="6">
    <location>
        <begin position="319"/>
        <end position="343"/>
    </location>
</feature>
<evidence type="ECO:0000313" key="8">
    <source>
        <dbReference type="Proteomes" id="UP000323844"/>
    </source>
</evidence>
<dbReference type="AlphaFoldDB" id="A0A5C0UIT0"/>
<proteinExistence type="inferred from homology"/>
<dbReference type="Pfam" id="PF00939">
    <property type="entry name" value="Na_sulph_symp"/>
    <property type="match status" value="1"/>
</dbReference>
<feature type="transmembrane region" description="Helical" evidence="6">
    <location>
        <begin position="12"/>
        <end position="29"/>
    </location>
</feature>
<keyword evidence="4 6" id="KW-1133">Transmembrane helix</keyword>
<feature type="transmembrane region" description="Helical" evidence="6">
    <location>
        <begin position="440"/>
        <end position="460"/>
    </location>
</feature>
<feature type="transmembrane region" description="Helical" evidence="6">
    <location>
        <begin position="59"/>
        <end position="79"/>
    </location>
</feature>
<feature type="transmembrane region" description="Helical" evidence="6">
    <location>
        <begin position="380"/>
        <end position="396"/>
    </location>
</feature>
<reference evidence="7 8" key="1">
    <citation type="submission" date="2019-08" db="EMBL/GenBank/DDBJ databases">
        <title>Highly reduced genomes of protist endosymbionts show evolutionary convergence.</title>
        <authorList>
            <person name="George E."/>
            <person name="Husnik F."/>
            <person name="Tashyreva D."/>
            <person name="Prokopchuk G."/>
            <person name="Horak A."/>
            <person name="Kwong W.K."/>
            <person name="Lukes J."/>
            <person name="Keeling P.J."/>
        </authorList>
    </citation>
    <scope>NUCLEOTIDE SEQUENCE [LARGE SCALE GENOMIC DNA]</scope>
    <source>
        <strain evidence="7">1621</strain>
    </source>
</reference>
<dbReference type="InterPro" id="IPR030676">
    <property type="entry name" value="CitT-rel"/>
</dbReference>
<keyword evidence="8" id="KW-1185">Reference proteome</keyword>
<sequence length="466" mass="51183">MNNNSMIKALKVFIPCVIFSVFFLTHPSNLVSVEGWRLLGLFIATIVALMIKASANSKIALISLTTAIVMQIIPVQKALSAFSSPVIWMIFTVCFMAKALINVGLSTRIAYIFARLFGNNEVGLAYSLVCTDVLIAPFIPSSTAKAGGIILPVINEMSKFKKTIKEEENLKNFLCLVYSHTVCITGAMFLTGTAGNPVLCNIAKVSGINLQWWNWCIAAALPGIISLFFLPLFIKKYFKFDTSESFKQLAVQASTSMHPFSRKEKILLITLTLVLSLWIVGPKYGISNVTATLVGVSILLITDVLSVNDIISHKSAWDIFLWFGIVVLLGEQLEKSGIIGYYGSLLGQCIPGNNWALSFLIIVFAYFYSHYLFAGAIPHISSMYGICLSLAIHANVPPMLAALSLAFCSSLFMSLTHYAGGATVILFADTTLESKMWCKIGFILSSLNLCIWIVAGLSWWKLLNIW</sequence>
<dbReference type="OrthoDB" id="3170849at2"/>
<gene>
    <name evidence="7" type="ORF">FZC37_02015</name>
</gene>
<evidence type="ECO:0000256" key="5">
    <source>
        <dbReference type="ARBA" id="ARBA00023136"/>
    </source>
</evidence>
<dbReference type="Proteomes" id="UP000323844">
    <property type="component" value="Chromosome"/>
</dbReference>
<dbReference type="KEGG" id="snay:FZC37_02015"/>
<name>A0A5C0UIT0_9RICK</name>
<evidence type="ECO:0000256" key="2">
    <source>
        <dbReference type="ARBA" id="ARBA00007349"/>
    </source>
</evidence>
<feature type="transmembrane region" description="Helical" evidence="6">
    <location>
        <begin position="266"/>
        <end position="284"/>
    </location>
</feature>
<dbReference type="NCBIfam" id="TIGR00785">
    <property type="entry name" value="dass"/>
    <property type="match status" value="1"/>
</dbReference>
<comment type="similarity">
    <text evidence="2">Belongs to the SLC13A/DASS transporter (TC 2.A.47) family. DIT1 subfamily.</text>
</comment>
<dbReference type="RefSeq" id="WP_148952060.1">
    <property type="nucleotide sequence ID" value="NZ_CP043312.1"/>
</dbReference>
<protein>
    <submittedName>
        <fullName evidence="7">DASS family sodium-coupled anion symporter</fullName>
    </submittedName>
</protein>
<evidence type="ECO:0000256" key="4">
    <source>
        <dbReference type="ARBA" id="ARBA00022989"/>
    </source>
</evidence>
<keyword evidence="3 6" id="KW-0812">Transmembrane</keyword>
<dbReference type="GO" id="GO:0022857">
    <property type="term" value="F:transmembrane transporter activity"/>
    <property type="evidence" value="ECO:0007669"/>
    <property type="project" value="InterPro"/>
</dbReference>
<comment type="subcellular location">
    <subcellularLocation>
        <location evidence="1">Membrane</location>
        <topology evidence="1">Multi-pass membrane protein</topology>
    </subcellularLocation>
</comment>
<accession>A0A5C0UIT0</accession>